<reference evidence="15 16" key="1">
    <citation type="journal article" date="2022" name="Gigascience">
        <title>A chromosome-level genome assembly and annotation of the desert horned lizard, Phrynosoma platyrhinos, provides insight into chromosomal rearrangements among reptiles.</title>
        <authorList>
            <person name="Koochekian N."/>
            <person name="Ascanio A."/>
            <person name="Farleigh K."/>
            <person name="Card D.C."/>
            <person name="Schield D.R."/>
            <person name="Castoe T.A."/>
            <person name="Jezkova T."/>
        </authorList>
    </citation>
    <scope>NUCLEOTIDE SEQUENCE [LARGE SCALE GENOMIC DNA]</scope>
    <source>
        <strain evidence="15">NK-2021</strain>
    </source>
</reference>
<dbReference type="InterPro" id="IPR001128">
    <property type="entry name" value="Cyt_P450"/>
</dbReference>
<keyword evidence="8" id="KW-0492">Microsome</keyword>
<keyword evidence="6" id="KW-0479">Metal-binding</keyword>
<dbReference type="Pfam" id="PF00067">
    <property type="entry name" value="p450"/>
    <property type="match status" value="2"/>
</dbReference>
<dbReference type="Gene3D" id="1.10.630.10">
    <property type="entry name" value="Cytochrome P450"/>
    <property type="match status" value="1"/>
</dbReference>
<dbReference type="EMBL" id="JAIPUX010003289">
    <property type="protein sequence ID" value="KAH0620189.1"/>
    <property type="molecule type" value="Genomic_DNA"/>
</dbReference>
<keyword evidence="12 14" id="KW-0472">Membrane</keyword>
<evidence type="ECO:0000256" key="11">
    <source>
        <dbReference type="ARBA" id="ARBA00023033"/>
    </source>
</evidence>
<evidence type="ECO:0000256" key="5">
    <source>
        <dbReference type="ARBA" id="ARBA00012109"/>
    </source>
</evidence>
<dbReference type="InterPro" id="IPR036396">
    <property type="entry name" value="Cyt_P450_sf"/>
</dbReference>
<dbReference type="PANTHER" id="PTHR24300">
    <property type="entry name" value="CYTOCHROME P450 508A4-RELATED"/>
    <property type="match status" value="1"/>
</dbReference>
<comment type="cofactor">
    <cofactor evidence="1">
        <name>heme</name>
        <dbReference type="ChEBI" id="CHEBI:30413"/>
    </cofactor>
</comment>
<evidence type="ECO:0000256" key="1">
    <source>
        <dbReference type="ARBA" id="ARBA00001971"/>
    </source>
</evidence>
<keyword evidence="14" id="KW-0812">Transmembrane</keyword>
<evidence type="ECO:0000256" key="13">
    <source>
        <dbReference type="SAM" id="MobiDB-lite"/>
    </source>
</evidence>
<dbReference type="InterPro" id="IPR050182">
    <property type="entry name" value="Cytochrome_P450_fam2"/>
</dbReference>
<proteinExistence type="inferred from homology"/>
<evidence type="ECO:0000256" key="2">
    <source>
        <dbReference type="ARBA" id="ARBA00004174"/>
    </source>
</evidence>
<dbReference type="PANTHER" id="PTHR24300:SF356">
    <property type="entry name" value="CYTOCHROME P450 2E1"/>
    <property type="match status" value="1"/>
</dbReference>
<evidence type="ECO:0000256" key="4">
    <source>
        <dbReference type="ARBA" id="ARBA00010617"/>
    </source>
</evidence>
<evidence type="ECO:0000256" key="9">
    <source>
        <dbReference type="ARBA" id="ARBA00023002"/>
    </source>
</evidence>
<name>A0ABQ7SS54_PHRPL</name>
<comment type="subcellular location">
    <subcellularLocation>
        <location evidence="3">Endoplasmic reticulum membrane</location>
        <topology evidence="3">Peripheral membrane protein</topology>
    </subcellularLocation>
    <subcellularLocation>
        <location evidence="2">Microsome membrane</location>
        <topology evidence="2">Peripheral membrane protein</topology>
    </subcellularLocation>
</comment>
<protein>
    <recommendedName>
        <fullName evidence="5">unspecific monooxygenase</fullName>
        <ecNumber evidence="5">1.14.14.1</ecNumber>
    </recommendedName>
</protein>
<dbReference type="EC" id="1.14.14.1" evidence="5"/>
<dbReference type="SUPFAM" id="SSF48264">
    <property type="entry name" value="Cytochrome P450"/>
    <property type="match status" value="2"/>
</dbReference>
<evidence type="ECO:0000313" key="16">
    <source>
        <dbReference type="Proteomes" id="UP000826234"/>
    </source>
</evidence>
<gene>
    <name evidence="15" type="ORF">JD844_020195</name>
</gene>
<keyword evidence="11" id="KW-0503">Monooxygenase</keyword>
<keyword evidence="10" id="KW-0408">Iron</keyword>
<evidence type="ECO:0000256" key="14">
    <source>
        <dbReference type="SAM" id="Phobius"/>
    </source>
</evidence>
<evidence type="ECO:0000256" key="6">
    <source>
        <dbReference type="ARBA" id="ARBA00022723"/>
    </source>
</evidence>
<dbReference type="PRINTS" id="PR00463">
    <property type="entry name" value="EP450I"/>
</dbReference>
<keyword evidence="7" id="KW-0256">Endoplasmic reticulum</keyword>
<feature type="transmembrane region" description="Helical" evidence="14">
    <location>
        <begin position="37"/>
        <end position="57"/>
    </location>
</feature>
<sequence length="254" mass="28551">MDRHQPQSRGTLCPGSEVDPPREPALELNSGLKMEPLGTTSIFLIIFTSCLVLSAIWKSKTRGKGKLPPGPTPLPFIGNALQLRTSHLDQTLRKLANTFPTLMEYIPGPHHRIESGSLKSKQFFLEEAKEHRATLDPSSPRDFIDCFYIKMDQEVCQQKACNRQFLYFSEHNWRGSTDCVTCMHCQEKYNDASEFNMDNLVISSLDLFGAGTETTSTTLRYGLLILQKYPKIEGKMGTDAPGQLLKSLMWSCGN</sequence>
<keyword evidence="9" id="KW-0560">Oxidoreductase</keyword>
<evidence type="ECO:0000256" key="10">
    <source>
        <dbReference type="ARBA" id="ARBA00023004"/>
    </source>
</evidence>
<evidence type="ECO:0000256" key="8">
    <source>
        <dbReference type="ARBA" id="ARBA00022848"/>
    </source>
</evidence>
<keyword evidence="16" id="KW-1185">Reference proteome</keyword>
<dbReference type="Proteomes" id="UP000826234">
    <property type="component" value="Unassembled WGS sequence"/>
</dbReference>
<dbReference type="InterPro" id="IPR002401">
    <property type="entry name" value="Cyt_P450_E_grp-I"/>
</dbReference>
<evidence type="ECO:0000256" key="7">
    <source>
        <dbReference type="ARBA" id="ARBA00022824"/>
    </source>
</evidence>
<evidence type="ECO:0000256" key="12">
    <source>
        <dbReference type="ARBA" id="ARBA00023136"/>
    </source>
</evidence>
<organism evidence="15 16">
    <name type="scientific">Phrynosoma platyrhinos</name>
    <name type="common">Desert horned lizard</name>
    <dbReference type="NCBI Taxonomy" id="52577"/>
    <lineage>
        <taxon>Eukaryota</taxon>
        <taxon>Metazoa</taxon>
        <taxon>Chordata</taxon>
        <taxon>Craniata</taxon>
        <taxon>Vertebrata</taxon>
        <taxon>Euteleostomi</taxon>
        <taxon>Lepidosauria</taxon>
        <taxon>Squamata</taxon>
        <taxon>Bifurcata</taxon>
        <taxon>Unidentata</taxon>
        <taxon>Episquamata</taxon>
        <taxon>Toxicofera</taxon>
        <taxon>Iguania</taxon>
        <taxon>Phrynosomatidae</taxon>
        <taxon>Phrynosomatinae</taxon>
        <taxon>Phrynosoma</taxon>
    </lineage>
</organism>
<accession>A0ABQ7SS54</accession>
<comment type="similarity">
    <text evidence="4">Belongs to the cytochrome P450 family.</text>
</comment>
<evidence type="ECO:0000256" key="3">
    <source>
        <dbReference type="ARBA" id="ARBA00004406"/>
    </source>
</evidence>
<keyword evidence="14" id="KW-1133">Transmembrane helix</keyword>
<evidence type="ECO:0000313" key="15">
    <source>
        <dbReference type="EMBL" id="KAH0620189.1"/>
    </source>
</evidence>
<feature type="region of interest" description="Disordered" evidence="13">
    <location>
        <begin position="1"/>
        <end position="22"/>
    </location>
</feature>
<comment type="caution">
    <text evidence="15">The sequence shown here is derived from an EMBL/GenBank/DDBJ whole genome shotgun (WGS) entry which is preliminary data.</text>
</comment>